<gene>
    <name evidence="9" type="ORF">SBAD_LOCUS12192</name>
</gene>
<dbReference type="Pfam" id="PF08449">
    <property type="entry name" value="UAA"/>
    <property type="match status" value="1"/>
</dbReference>
<dbReference type="GO" id="GO:0005459">
    <property type="term" value="F:UDP-galactose transmembrane transporter activity"/>
    <property type="evidence" value="ECO:0007669"/>
    <property type="project" value="TreeGrafter"/>
</dbReference>
<dbReference type="SUPFAM" id="SSF103481">
    <property type="entry name" value="Multidrug resistance efflux transporter EmrE"/>
    <property type="match status" value="2"/>
</dbReference>
<comment type="subcellular location">
    <subcellularLocation>
        <location evidence="1">Endoplasmic reticulum membrane</location>
        <topology evidence="1">Multi-pass membrane protein</topology>
    </subcellularLocation>
</comment>
<keyword evidence="10" id="KW-1185">Reference proteome</keyword>
<reference evidence="11" key="1">
    <citation type="submission" date="2016-06" db="UniProtKB">
        <authorList>
            <consortium name="WormBaseParasite"/>
        </authorList>
    </citation>
    <scope>IDENTIFICATION</scope>
</reference>
<evidence type="ECO:0000313" key="10">
    <source>
        <dbReference type="Proteomes" id="UP000270296"/>
    </source>
</evidence>
<evidence type="ECO:0000256" key="1">
    <source>
        <dbReference type="ARBA" id="ARBA00004477"/>
    </source>
</evidence>
<dbReference type="GO" id="GO:0005789">
    <property type="term" value="C:endoplasmic reticulum membrane"/>
    <property type="evidence" value="ECO:0007669"/>
    <property type="project" value="UniProtKB-SubCell"/>
</dbReference>
<evidence type="ECO:0000256" key="2">
    <source>
        <dbReference type="ARBA" id="ARBA00010694"/>
    </source>
</evidence>
<evidence type="ECO:0000256" key="4">
    <source>
        <dbReference type="ARBA" id="ARBA00022692"/>
    </source>
</evidence>
<dbReference type="GO" id="GO:0000139">
    <property type="term" value="C:Golgi membrane"/>
    <property type="evidence" value="ECO:0007669"/>
    <property type="project" value="TreeGrafter"/>
</dbReference>
<organism evidence="11">
    <name type="scientific">Soboliphyme baturini</name>
    <dbReference type="NCBI Taxonomy" id="241478"/>
    <lineage>
        <taxon>Eukaryota</taxon>
        <taxon>Metazoa</taxon>
        <taxon>Ecdysozoa</taxon>
        <taxon>Nematoda</taxon>
        <taxon>Enoplea</taxon>
        <taxon>Dorylaimia</taxon>
        <taxon>Dioctophymatida</taxon>
        <taxon>Dioctophymatoidea</taxon>
        <taxon>Soboliphymatidae</taxon>
        <taxon>Soboliphyme</taxon>
    </lineage>
</organism>
<feature type="transmembrane region" description="Helical" evidence="8">
    <location>
        <begin position="46"/>
        <end position="63"/>
    </location>
</feature>
<keyword evidence="3" id="KW-0813">Transport</keyword>
<dbReference type="InterPro" id="IPR037185">
    <property type="entry name" value="EmrE-like"/>
</dbReference>
<evidence type="ECO:0000256" key="3">
    <source>
        <dbReference type="ARBA" id="ARBA00022448"/>
    </source>
</evidence>
<dbReference type="PANTHER" id="PTHR10778:SF10">
    <property type="entry name" value="SOLUTE CARRIER FAMILY 35 MEMBER B1"/>
    <property type="match status" value="1"/>
</dbReference>
<keyword evidence="7 8" id="KW-0472">Membrane</keyword>
<evidence type="ECO:0000256" key="8">
    <source>
        <dbReference type="SAM" id="Phobius"/>
    </source>
</evidence>
<feature type="transmembrane region" description="Helical" evidence="8">
    <location>
        <begin position="6"/>
        <end position="25"/>
    </location>
</feature>
<dbReference type="AlphaFoldDB" id="A0A183J8J4"/>
<comment type="similarity">
    <text evidence="2">Belongs to the nucleotide-sugar transporter family. SLC35B subfamily.</text>
</comment>
<dbReference type="InterPro" id="IPR013657">
    <property type="entry name" value="SCL35B1-4/HUT1"/>
</dbReference>
<dbReference type="OrthoDB" id="78344at2759"/>
<keyword evidence="4 8" id="KW-0812">Transmembrane</keyword>
<sequence length="314" mass="35300">MQVTSARFIFCSLGIFICYFYYGIIQEKITRSTYGLEKEPFLYPQSLVFVQCVVNSIFARVVMSVSAEALDNTPTFLYAACAFSYLAAMISSNHALQFVSYPTQVISKSCKPIPIMLLGILLFRKVYPWTKYLFVTMIVCGVSMFLYRAKDVPVVPSSGIGFGEVLLVFSLAMDGTTGAIQDKIRARYECSSNRMMLHMNLWSLVFSVIGLLLSGEIFSFYLFVKRFPNLLFDLASYSVASALGQYFIFMTVSQFGPLTCSVLTTTRKFFTILASVIYFRNPLTLSQWLGAIMVFAGLTLDSGYGKMRRHEPTA</sequence>
<evidence type="ECO:0000256" key="6">
    <source>
        <dbReference type="ARBA" id="ARBA00022989"/>
    </source>
</evidence>
<keyword evidence="6 8" id="KW-1133">Transmembrane helix</keyword>
<feature type="transmembrane region" description="Helical" evidence="8">
    <location>
        <begin position="129"/>
        <end position="147"/>
    </location>
</feature>
<evidence type="ECO:0000313" key="11">
    <source>
        <dbReference type="WBParaSite" id="SBAD_0001259701-mRNA-1"/>
    </source>
</evidence>
<evidence type="ECO:0000256" key="5">
    <source>
        <dbReference type="ARBA" id="ARBA00022824"/>
    </source>
</evidence>
<feature type="transmembrane region" description="Helical" evidence="8">
    <location>
        <begin position="285"/>
        <end position="304"/>
    </location>
</feature>
<keyword evidence="5" id="KW-0256">Endoplasmic reticulum</keyword>
<name>A0A183J8J4_9BILA</name>
<dbReference type="WBParaSite" id="SBAD_0001259701-mRNA-1">
    <property type="protein sequence ID" value="SBAD_0001259701-mRNA-1"/>
    <property type="gene ID" value="SBAD_0001259701"/>
</dbReference>
<feature type="transmembrane region" description="Helical" evidence="8">
    <location>
        <begin position="159"/>
        <end position="180"/>
    </location>
</feature>
<accession>A0A183J8J4</accession>
<dbReference type="GO" id="GO:0005460">
    <property type="term" value="F:UDP-glucose transmembrane transporter activity"/>
    <property type="evidence" value="ECO:0007669"/>
    <property type="project" value="TreeGrafter"/>
</dbReference>
<feature type="transmembrane region" description="Helical" evidence="8">
    <location>
        <begin position="201"/>
        <end position="224"/>
    </location>
</feature>
<dbReference type="EMBL" id="UZAM01017167">
    <property type="protein sequence ID" value="VDP46262.1"/>
    <property type="molecule type" value="Genomic_DNA"/>
</dbReference>
<dbReference type="PANTHER" id="PTHR10778">
    <property type="entry name" value="SOLUTE CARRIER FAMILY 35 MEMBER B"/>
    <property type="match status" value="1"/>
</dbReference>
<reference evidence="9 10" key="2">
    <citation type="submission" date="2018-11" db="EMBL/GenBank/DDBJ databases">
        <authorList>
            <consortium name="Pathogen Informatics"/>
        </authorList>
    </citation>
    <scope>NUCLEOTIDE SEQUENCE [LARGE SCALE GENOMIC DNA]</scope>
</reference>
<protein>
    <submittedName>
        <fullName evidence="11">Solute carrier family 35 member B1</fullName>
    </submittedName>
</protein>
<evidence type="ECO:0000256" key="7">
    <source>
        <dbReference type="ARBA" id="ARBA00023136"/>
    </source>
</evidence>
<evidence type="ECO:0000313" key="9">
    <source>
        <dbReference type="EMBL" id="VDP46262.1"/>
    </source>
</evidence>
<proteinExistence type="inferred from homology"/>
<feature type="transmembrane region" description="Helical" evidence="8">
    <location>
        <begin position="75"/>
        <end position="96"/>
    </location>
</feature>
<dbReference type="Proteomes" id="UP000270296">
    <property type="component" value="Unassembled WGS sequence"/>
</dbReference>